<name>A0A074ZUT7_OPIVI</name>
<accession>A0A074ZUT7</accession>
<dbReference type="GeneID" id="20316909"/>
<dbReference type="CTD" id="20316909"/>
<gene>
    <name evidence="1" type="ORF">T265_02721</name>
</gene>
<dbReference type="KEGG" id="ovi:T265_02721"/>
<dbReference type="AlphaFoldDB" id="A0A074ZUT7"/>
<keyword evidence="2" id="KW-1185">Reference proteome</keyword>
<dbReference type="EMBL" id="KL596653">
    <property type="protein sequence ID" value="KER30906.1"/>
    <property type="molecule type" value="Genomic_DNA"/>
</dbReference>
<organism evidence="1 2">
    <name type="scientific">Opisthorchis viverrini</name>
    <name type="common">Southeast Asian liver fluke</name>
    <dbReference type="NCBI Taxonomy" id="6198"/>
    <lineage>
        <taxon>Eukaryota</taxon>
        <taxon>Metazoa</taxon>
        <taxon>Spiralia</taxon>
        <taxon>Lophotrochozoa</taxon>
        <taxon>Platyhelminthes</taxon>
        <taxon>Trematoda</taxon>
        <taxon>Digenea</taxon>
        <taxon>Opisthorchiida</taxon>
        <taxon>Opisthorchiata</taxon>
        <taxon>Opisthorchiidae</taxon>
        <taxon>Opisthorchis</taxon>
    </lineage>
</organism>
<evidence type="ECO:0000313" key="1">
    <source>
        <dbReference type="EMBL" id="KER30906.1"/>
    </source>
</evidence>
<proteinExistence type="predicted"/>
<evidence type="ECO:0000313" key="2">
    <source>
        <dbReference type="Proteomes" id="UP000054324"/>
    </source>
</evidence>
<reference evidence="1 2" key="1">
    <citation type="submission" date="2013-11" db="EMBL/GenBank/DDBJ databases">
        <title>Opisthorchis viverrini - life in the bile duct.</title>
        <authorList>
            <person name="Young N.D."/>
            <person name="Nagarajan N."/>
            <person name="Lin S.J."/>
            <person name="Korhonen P.K."/>
            <person name="Jex A.R."/>
            <person name="Hall R.S."/>
            <person name="Safavi-Hemami H."/>
            <person name="Kaewkong W."/>
            <person name="Bertrand D."/>
            <person name="Gao S."/>
            <person name="Seet Q."/>
            <person name="Wongkham S."/>
            <person name="Teh B.T."/>
            <person name="Wongkham C."/>
            <person name="Intapan P.M."/>
            <person name="Maleewong W."/>
            <person name="Yang X."/>
            <person name="Hu M."/>
            <person name="Wang Z."/>
            <person name="Hofmann A."/>
            <person name="Sternberg P.W."/>
            <person name="Tan P."/>
            <person name="Wang J."/>
            <person name="Gasser R.B."/>
        </authorList>
    </citation>
    <scope>NUCLEOTIDE SEQUENCE [LARGE SCALE GENOMIC DNA]</scope>
</reference>
<dbReference type="Proteomes" id="UP000054324">
    <property type="component" value="Unassembled WGS sequence"/>
</dbReference>
<dbReference type="RefSeq" id="XP_009165300.1">
    <property type="nucleotide sequence ID" value="XM_009167036.1"/>
</dbReference>
<sequence>MRAEILPGCPSLDRGSREAEVGFEPQTFRLSVCAEEIKPMSIVTTRTVTGSSFDESGTLITSLK</sequence>
<dbReference type="OrthoDB" id="16290at2759"/>
<protein>
    <submittedName>
        <fullName evidence="1">Uncharacterized protein</fullName>
    </submittedName>
</protein>